<sequence length="91" mass="10116">NTSSQFIPKLRQIHWVPIEHVLKYLKGTMHFGLRYAGSDELMLHRFIDSDWAGDVGDTESTSTCCLSLGSGVISSVLKTGQTRTGTGRFDR</sequence>
<dbReference type="EMBL" id="JAHRHJ020000005">
    <property type="protein sequence ID" value="KAH9314408.1"/>
    <property type="molecule type" value="Genomic_DNA"/>
</dbReference>
<feature type="non-terminal residue" evidence="1">
    <location>
        <position position="91"/>
    </location>
</feature>
<organism evidence="1 2">
    <name type="scientific">Taxus chinensis</name>
    <name type="common">Chinese yew</name>
    <name type="synonym">Taxus wallichiana var. chinensis</name>
    <dbReference type="NCBI Taxonomy" id="29808"/>
    <lineage>
        <taxon>Eukaryota</taxon>
        <taxon>Viridiplantae</taxon>
        <taxon>Streptophyta</taxon>
        <taxon>Embryophyta</taxon>
        <taxon>Tracheophyta</taxon>
        <taxon>Spermatophyta</taxon>
        <taxon>Pinopsida</taxon>
        <taxon>Pinidae</taxon>
        <taxon>Conifers II</taxon>
        <taxon>Cupressales</taxon>
        <taxon>Taxaceae</taxon>
        <taxon>Taxus</taxon>
    </lineage>
</organism>
<evidence type="ECO:0000313" key="2">
    <source>
        <dbReference type="Proteomes" id="UP000824469"/>
    </source>
</evidence>
<dbReference type="PANTHER" id="PTHR11439:SF483">
    <property type="entry name" value="PEPTIDE SYNTHASE GLIP-LIKE, PUTATIVE (AFU_ORTHOLOGUE AFUA_3G12920)-RELATED"/>
    <property type="match status" value="1"/>
</dbReference>
<reference evidence="1 2" key="1">
    <citation type="journal article" date="2021" name="Nat. Plants">
        <title>The Taxus genome provides insights into paclitaxel biosynthesis.</title>
        <authorList>
            <person name="Xiong X."/>
            <person name="Gou J."/>
            <person name="Liao Q."/>
            <person name="Li Y."/>
            <person name="Zhou Q."/>
            <person name="Bi G."/>
            <person name="Li C."/>
            <person name="Du R."/>
            <person name="Wang X."/>
            <person name="Sun T."/>
            <person name="Guo L."/>
            <person name="Liang H."/>
            <person name="Lu P."/>
            <person name="Wu Y."/>
            <person name="Zhang Z."/>
            <person name="Ro D.K."/>
            <person name="Shang Y."/>
            <person name="Huang S."/>
            <person name="Yan J."/>
        </authorList>
    </citation>
    <scope>NUCLEOTIDE SEQUENCE [LARGE SCALE GENOMIC DNA]</scope>
    <source>
        <strain evidence="1">Ta-2019</strain>
    </source>
</reference>
<keyword evidence="2" id="KW-1185">Reference proteome</keyword>
<comment type="caution">
    <text evidence="1">The sequence shown here is derived from an EMBL/GenBank/DDBJ whole genome shotgun (WGS) entry which is preliminary data.</text>
</comment>
<feature type="non-terminal residue" evidence="1">
    <location>
        <position position="1"/>
    </location>
</feature>
<gene>
    <name evidence="1" type="ORF">KI387_023035</name>
</gene>
<accession>A0AA38G417</accession>
<dbReference type="AlphaFoldDB" id="A0AA38G417"/>
<dbReference type="Proteomes" id="UP000824469">
    <property type="component" value="Unassembled WGS sequence"/>
</dbReference>
<proteinExistence type="predicted"/>
<dbReference type="PANTHER" id="PTHR11439">
    <property type="entry name" value="GAG-POL-RELATED RETROTRANSPOSON"/>
    <property type="match status" value="1"/>
</dbReference>
<evidence type="ECO:0000313" key="1">
    <source>
        <dbReference type="EMBL" id="KAH9314408.1"/>
    </source>
</evidence>
<protein>
    <submittedName>
        <fullName evidence="1">Uncharacterized protein</fullName>
    </submittedName>
</protein>
<name>A0AA38G417_TAXCH</name>